<evidence type="ECO:0000313" key="4">
    <source>
        <dbReference type="Proteomes" id="UP000001996"/>
    </source>
</evidence>
<reference evidence="3 4" key="1">
    <citation type="journal article" date="2009" name="Nature">
        <title>Evolution of pathogenicity and sexual reproduction in eight Candida genomes.</title>
        <authorList>
            <person name="Butler G."/>
            <person name="Rasmussen M.D."/>
            <person name="Lin M.F."/>
            <person name="Santos M.A."/>
            <person name="Sakthikumar S."/>
            <person name="Munro C.A."/>
            <person name="Rheinbay E."/>
            <person name="Grabherr M."/>
            <person name="Forche A."/>
            <person name="Reedy J.L."/>
            <person name="Agrafioti I."/>
            <person name="Arnaud M.B."/>
            <person name="Bates S."/>
            <person name="Brown A.J."/>
            <person name="Brunke S."/>
            <person name="Costanzo M.C."/>
            <person name="Fitzpatrick D.A."/>
            <person name="de Groot P.W."/>
            <person name="Harris D."/>
            <person name="Hoyer L.L."/>
            <person name="Hube B."/>
            <person name="Klis F.M."/>
            <person name="Kodira C."/>
            <person name="Lennard N."/>
            <person name="Logue M.E."/>
            <person name="Martin R."/>
            <person name="Neiman A.M."/>
            <person name="Nikolaou E."/>
            <person name="Quail M.A."/>
            <person name="Quinn J."/>
            <person name="Santos M.C."/>
            <person name="Schmitzberger F.F."/>
            <person name="Sherlock G."/>
            <person name="Shah P."/>
            <person name="Silverstein K.A."/>
            <person name="Skrzypek M.S."/>
            <person name="Soll D."/>
            <person name="Staggs R."/>
            <person name="Stansfield I."/>
            <person name="Stumpf M.P."/>
            <person name="Sudbery P.E."/>
            <person name="Srikantha T."/>
            <person name="Zeng Q."/>
            <person name="Berman J."/>
            <person name="Berriman M."/>
            <person name="Heitman J."/>
            <person name="Gow N.A."/>
            <person name="Lorenz M.C."/>
            <person name="Birren B.W."/>
            <person name="Kellis M."/>
            <person name="Cuomo C.A."/>
        </authorList>
    </citation>
    <scope>NUCLEOTIDE SEQUENCE [LARGE SCALE GENOMIC DNA]</scope>
    <source>
        <strain evidence="4">ATCC 11503 / BCRC 21390 / CBS 2605 / JCM 1781 / NBRC 1676 / NRRL YB-4239</strain>
    </source>
</reference>
<dbReference type="Proteomes" id="UP000001996">
    <property type="component" value="Unassembled WGS sequence"/>
</dbReference>
<proteinExistence type="predicted"/>
<accession>A5DYF5</accession>
<dbReference type="eggNOG" id="ENOG502R6VN">
    <property type="taxonomic scope" value="Eukaryota"/>
</dbReference>
<protein>
    <recommendedName>
        <fullName evidence="2">SWIRM domain-containing protein</fullName>
    </recommendedName>
</protein>
<dbReference type="SUPFAM" id="SSF46689">
    <property type="entry name" value="Homeodomain-like"/>
    <property type="match status" value="1"/>
</dbReference>
<dbReference type="FunFam" id="1.10.10.10:FF:000087">
    <property type="entry name" value="Transcriptional adapter 2"/>
    <property type="match status" value="1"/>
</dbReference>
<feature type="region of interest" description="Disordered" evidence="1">
    <location>
        <begin position="309"/>
        <end position="340"/>
    </location>
</feature>
<dbReference type="GO" id="GO:0010468">
    <property type="term" value="P:regulation of gene expression"/>
    <property type="evidence" value="ECO:0007669"/>
    <property type="project" value="UniProtKB-ARBA"/>
</dbReference>
<dbReference type="InterPro" id="IPR009057">
    <property type="entry name" value="Homeodomain-like_sf"/>
</dbReference>
<keyword evidence="4" id="KW-1185">Reference proteome</keyword>
<dbReference type="VEuPathDB" id="FungiDB:LELG_02392"/>
<organism evidence="3 4">
    <name type="scientific">Lodderomyces elongisporus (strain ATCC 11503 / CBS 2605 / JCM 1781 / NBRC 1676 / NRRL YB-4239)</name>
    <name type="common">Yeast</name>
    <name type="synonym">Saccharomyces elongisporus</name>
    <dbReference type="NCBI Taxonomy" id="379508"/>
    <lineage>
        <taxon>Eukaryota</taxon>
        <taxon>Fungi</taxon>
        <taxon>Dikarya</taxon>
        <taxon>Ascomycota</taxon>
        <taxon>Saccharomycotina</taxon>
        <taxon>Pichiomycetes</taxon>
        <taxon>Debaryomycetaceae</taxon>
        <taxon>Candida/Lodderomyces clade</taxon>
        <taxon>Lodderomyces</taxon>
    </lineage>
</organism>
<dbReference type="Pfam" id="PF04433">
    <property type="entry name" value="SWIRM"/>
    <property type="match status" value="1"/>
</dbReference>
<dbReference type="AlphaFoldDB" id="A5DYF5"/>
<evidence type="ECO:0000313" key="3">
    <source>
        <dbReference type="EMBL" id="EDK44213.1"/>
    </source>
</evidence>
<name>A5DYF5_LODEL</name>
<dbReference type="GeneID" id="5233194"/>
<dbReference type="OrthoDB" id="5598695at2759"/>
<dbReference type="Gene3D" id="1.10.10.10">
    <property type="entry name" value="Winged helix-like DNA-binding domain superfamily/Winged helix DNA-binding domain"/>
    <property type="match status" value="1"/>
</dbReference>
<dbReference type="InterPro" id="IPR007526">
    <property type="entry name" value="SWIRM"/>
</dbReference>
<feature type="domain" description="SWIRM" evidence="2">
    <location>
        <begin position="376"/>
        <end position="473"/>
    </location>
</feature>
<dbReference type="STRING" id="379508.A5DYF5"/>
<dbReference type="KEGG" id="lel:PVL30_003236"/>
<dbReference type="HOGENOM" id="CLU_042442_0_1_1"/>
<feature type="compositionally biased region" description="Low complexity" evidence="1">
    <location>
        <begin position="329"/>
        <end position="340"/>
    </location>
</feature>
<dbReference type="EMBL" id="CH981526">
    <property type="protein sequence ID" value="EDK44213.1"/>
    <property type="molecule type" value="Genomic_DNA"/>
</dbReference>
<dbReference type="InterPro" id="IPR036388">
    <property type="entry name" value="WH-like_DNA-bd_sf"/>
</dbReference>
<gene>
    <name evidence="3" type="ORF">LELG_02392</name>
</gene>
<sequence length="473" mass="52904">MSTFTYYPMISDTLNHQKRLEEPQLQSQLQPQPKPVQPYPHQYQYMHHNLSDSIIANCPTPSIADDQLLDKNNFQTLQSMRKSNSSPNNYFSSVTTVSAKNASISATTATAAVPAGTAGTPRVPGMMAASKTSSFESQLPSQQPLSPPLSPYQRNAELHTLGGNIHHQSEILKLHQVLQSPLPTTTITTETTASSPPPPSKPFLDSSKNYKLENFRDYKLIISVKPSKSYYAHQFEFLDKYSSIASAEHKTNNAASLHMPVRKYKKRSYLGNYDSNDESYESGATAGATAGVRTRRLAKTKEIFDNSDTDVATPVKKRKRVATPSNFGHTPSHLSTPSSPSMSIAMQQQLLIDESIPDFSPDAQATLPNNAKCLKIEWKGQPMDLTNDPNLTKYKLHPAEIHLASILRLPVAVYMDSKRRFFFEKVQKIKAGKMFRRTDAQKACRIDVNKASRLFAAFEKVGWLNDKLFEKYL</sequence>
<dbReference type="InParanoid" id="A5DYF5"/>
<dbReference type="PROSITE" id="PS50934">
    <property type="entry name" value="SWIRM"/>
    <property type="match status" value="1"/>
</dbReference>
<evidence type="ECO:0000256" key="1">
    <source>
        <dbReference type="SAM" id="MobiDB-lite"/>
    </source>
</evidence>
<evidence type="ECO:0000259" key="2">
    <source>
        <dbReference type="PROSITE" id="PS50934"/>
    </source>
</evidence>
<feature type="region of interest" description="Disordered" evidence="1">
    <location>
        <begin position="187"/>
        <end position="207"/>
    </location>
</feature>